<sequence length="180" mass="19839">MRRFAAVVVTSGAIVAGVAGTALPAGATTRADGFGVEATTVTQGTVTGAAAQKLARSSGQMTMAGAPVRAASCRWVERTQGRKSSRHGRWLIYVKTRLTWCYDGLHVNSARVNRSAYTYNKRVWRMRGWTQHSLTHDRTWASVLAKSQYKFYYTGNGRNYRPYADIMGAFNGSYRVWAGS</sequence>
<feature type="chain" id="PRO_5046360036" evidence="1">
    <location>
        <begin position="28"/>
        <end position="180"/>
    </location>
</feature>
<keyword evidence="1" id="KW-0732">Signal</keyword>
<evidence type="ECO:0000256" key="1">
    <source>
        <dbReference type="SAM" id="SignalP"/>
    </source>
</evidence>
<reference evidence="3" key="1">
    <citation type="journal article" date="2019" name="Int. J. Syst. Evol. Microbiol.">
        <title>The Global Catalogue of Microorganisms (GCM) 10K type strain sequencing project: providing services to taxonomists for standard genome sequencing and annotation.</title>
        <authorList>
            <consortium name="The Broad Institute Genomics Platform"/>
            <consortium name="The Broad Institute Genome Sequencing Center for Infectious Disease"/>
            <person name="Wu L."/>
            <person name="Ma J."/>
        </authorList>
    </citation>
    <scope>NUCLEOTIDE SEQUENCE [LARGE SCALE GENOMIC DNA]</scope>
    <source>
        <strain evidence="3">KLKA75</strain>
    </source>
</reference>
<protein>
    <submittedName>
        <fullName evidence="2">Uncharacterized protein</fullName>
    </submittedName>
</protein>
<dbReference type="Proteomes" id="UP001595872">
    <property type="component" value="Unassembled WGS sequence"/>
</dbReference>
<organism evidence="2 3">
    <name type="scientific">Actinomadura gamaensis</name>
    <dbReference type="NCBI Taxonomy" id="1763541"/>
    <lineage>
        <taxon>Bacteria</taxon>
        <taxon>Bacillati</taxon>
        <taxon>Actinomycetota</taxon>
        <taxon>Actinomycetes</taxon>
        <taxon>Streptosporangiales</taxon>
        <taxon>Thermomonosporaceae</taxon>
        <taxon>Actinomadura</taxon>
    </lineage>
</organism>
<dbReference type="EMBL" id="JBHSIT010000008">
    <property type="protein sequence ID" value="MFC4911213.1"/>
    <property type="molecule type" value="Genomic_DNA"/>
</dbReference>
<comment type="caution">
    <text evidence="2">The sequence shown here is derived from an EMBL/GenBank/DDBJ whole genome shotgun (WGS) entry which is preliminary data.</text>
</comment>
<keyword evidence="3" id="KW-1185">Reference proteome</keyword>
<name>A0ABV9U6R1_9ACTN</name>
<accession>A0ABV9U6R1</accession>
<proteinExistence type="predicted"/>
<dbReference type="RefSeq" id="WP_378259868.1">
    <property type="nucleotide sequence ID" value="NZ_JBHSIT010000008.1"/>
</dbReference>
<evidence type="ECO:0000313" key="3">
    <source>
        <dbReference type="Proteomes" id="UP001595872"/>
    </source>
</evidence>
<feature type="signal peptide" evidence="1">
    <location>
        <begin position="1"/>
        <end position="27"/>
    </location>
</feature>
<evidence type="ECO:0000313" key="2">
    <source>
        <dbReference type="EMBL" id="MFC4911213.1"/>
    </source>
</evidence>
<gene>
    <name evidence="2" type="ORF">ACFPCY_28155</name>
</gene>